<dbReference type="GO" id="GO:0008080">
    <property type="term" value="F:N-acetyltransferase activity"/>
    <property type="evidence" value="ECO:0007669"/>
    <property type="project" value="TreeGrafter"/>
</dbReference>
<reference evidence="4 5" key="1">
    <citation type="submission" date="2013-03" db="EMBL/GenBank/DDBJ databases">
        <authorList>
            <person name="Fiebig A."/>
            <person name="Goeker M."/>
            <person name="Klenk H.-P.P."/>
        </authorList>
    </citation>
    <scope>NUCLEOTIDE SEQUENCE [LARGE SCALE GENOMIC DNA]</scope>
    <source>
        <strain evidence="5">DSM 19469</strain>
    </source>
</reference>
<evidence type="ECO:0000313" key="4">
    <source>
        <dbReference type="EMBL" id="AHM03668.1"/>
    </source>
</evidence>
<dbReference type="Pfam" id="PF00583">
    <property type="entry name" value="Acetyltransf_1"/>
    <property type="match status" value="1"/>
</dbReference>
<dbReference type="AlphaFoldDB" id="W8RRF8"/>
<protein>
    <submittedName>
        <fullName evidence="4">Acetyltransferase, GNAT family</fullName>
    </submittedName>
</protein>
<keyword evidence="5" id="KW-1185">Reference proteome</keyword>
<sequence>MPDPITIRTAQKDDLSHLDGALRTLAEDLGDPYPTDIATLERAAFGACPSIRAQLALAVAGPCVGIALASPLFSTMKGGTGVFVSDLWVSSGARGRGLGPRLLSAALRDATRSWGRPLFLRLMVHDSNADARRFYGRMGFDAFRGMDLVTLEGEALTNLEDLP</sequence>
<evidence type="ECO:0000313" key="5">
    <source>
        <dbReference type="Proteomes" id="UP000019593"/>
    </source>
</evidence>
<dbReference type="EMBL" id="CP004372">
    <property type="protein sequence ID" value="AHM03668.1"/>
    <property type="molecule type" value="Genomic_DNA"/>
</dbReference>
<evidence type="ECO:0000259" key="3">
    <source>
        <dbReference type="PROSITE" id="PS51186"/>
    </source>
</evidence>
<organism evidence="4 5">
    <name type="scientific">Roseicyclus elongatus DSM 19469</name>
    <dbReference type="NCBI Taxonomy" id="1294273"/>
    <lineage>
        <taxon>Bacteria</taxon>
        <taxon>Pseudomonadati</taxon>
        <taxon>Pseudomonadota</taxon>
        <taxon>Alphaproteobacteria</taxon>
        <taxon>Rhodobacterales</taxon>
        <taxon>Roseobacteraceae</taxon>
        <taxon>Roseicyclus</taxon>
    </lineage>
</organism>
<feature type="domain" description="N-acetyltransferase" evidence="3">
    <location>
        <begin position="5"/>
        <end position="163"/>
    </location>
</feature>
<dbReference type="RefSeq" id="WP_025311524.1">
    <property type="nucleotide sequence ID" value="NZ_CP004372.1"/>
</dbReference>
<dbReference type="PROSITE" id="PS51186">
    <property type="entry name" value="GNAT"/>
    <property type="match status" value="1"/>
</dbReference>
<dbReference type="KEGG" id="red:roselon_01280"/>
<dbReference type="InterPro" id="IPR051016">
    <property type="entry name" value="Diverse_Substrate_AcTransf"/>
</dbReference>
<dbReference type="STRING" id="1294273.roselon_01280"/>
<proteinExistence type="predicted"/>
<dbReference type="OrthoDB" id="9805924at2"/>
<dbReference type="InterPro" id="IPR016181">
    <property type="entry name" value="Acyl_CoA_acyltransferase"/>
</dbReference>
<accession>W8RRF8</accession>
<evidence type="ECO:0000256" key="1">
    <source>
        <dbReference type="ARBA" id="ARBA00022679"/>
    </source>
</evidence>
<dbReference type="InterPro" id="IPR000182">
    <property type="entry name" value="GNAT_dom"/>
</dbReference>
<dbReference type="PANTHER" id="PTHR10545">
    <property type="entry name" value="DIAMINE N-ACETYLTRANSFERASE"/>
    <property type="match status" value="1"/>
</dbReference>
<dbReference type="CDD" id="cd04301">
    <property type="entry name" value="NAT_SF"/>
    <property type="match status" value="1"/>
</dbReference>
<dbReference type="Gene3D" id="3.40.630.30">
    <property type="match status" value="1"/>
</dbReference>
<dbReference type="Proteomes" id="UP000019593">
    <property type="component" value="Chromosome"/>
</dbReference>
<keyword evidence="1 4" id="KW-0808">Transferase</keyword>
<dbReference type="PANTHER" id="PTHR10545:SF29">
    <property type="entry name" value="GH14572P-RELATED"/>
    <property type="match status" value="1"/>
</dbReference>
<dbReference type="SUPFAM" id="SSF55729">
    <property type="entry name" value="Acyl-CoA N-acyltransferases (Nat)"/>
    <property type="match status" value="1"/>
</dbReference>
<dbReference type="eggNOG" id="COG0456">
    <property type="taxonomic scope" value="Bacteria"/>
</dbReference>
<keyword evidence="2" id="KW-0012">Acyltransferase</keyword>
<evidence type="ECO:0000256" key="2">
    <source>
        <dbReference type="ARBA" id="ARBA00023315"/>
    </source>
</evidence>
<dbReference type="HOGENOM" id="CLU_013985_41_3_5"/>
<gene>
    <name evidence="4" type="ORF">roselon_01280</name>
</gene>
<name>W8RRF8_9RHOB</name>